<keyword evidence="3" id="KW-1185">Reference proteome</keyword>
<dbReference type="EMBL" id="CAKOFQ010006848">
    <property type="protein sequence ID" value="CAH1976509.1"/>
    <property type="molecule type" value="Genomic_DNA"/>
</dbReference>
<dbReference type="Proteomes" id="UP001152888">
    <property type="component" value="Unassembled WGS sequence"/>
</dbReference>
<reference evidence="2" key="1">
    <citation type="submission" date="2022-03" db="EMBL/GenBank/DDBJ databases">
        <authorList>
            <person name="Sayadi A."/>
        </authorList>
    </citation>
    <scope>NUCLEOTIDE SEQUENCE</scope>
</reference>
<sequence>MHYKGVPSHMYGTYRQLRTGYRSFSSPELELYTRPESPEQLPPTSGKSMGLRFQLEHCN</sequence>
<protein>
    <submittedName>
        <fullName evidence="2">Uncharacterized protein</fullName>
    </submittedName>
</protein>
<evidence type="ECO:0000313" key="2">
    <source>
        <dbReference type="EMBL" id="CAH1976509.1"/>
    </source>
</evidence>
<organism evidence="2 3">
    <name type="scientific">Acanthoscelides obtectus</name>
    <name type="common">Bean weevil</name>
    <name type="synonym">Bruchus obtectus</name>
    <dbReference type="NCBI Taxonomy" id="200917"/>
    <lineage>
        <taxon>Eukaryota</taxon>
        <taxon>Metazoa</taxon>
        <taxon>Ecdysozoa</taxon>
        <taxon>Arthropoda</taxon>
        <taxon>Hexapoda</taxon>
        <taxon>Insecta</taxon>
        <taxon>Pterygota</taxon>
        <taxon>Neoptera</taxon>
        <taxon>Endopterygota</taxon>
        <taxon>Coleoptera</taxon>
        <taxon>Polyphaga</taxon>
        <taxon>Cucujiformia</taxon>
        <taxon>Chrysomeloidea</taxon>
        <taxon>Chrysomelidae</taxon>
        <taxon>Bruchinae</taxon>
        <taxon>Bruchini</taxon>
        <taxon>Acanthoscelides</taxon>
    </lineage>
</organism>
<gene>
    <name evidence="2" type="ORF">ACAOBT_LOCUS12156</name>
</gene>
<comment type="caution">
    <text evidence="2">The sequence shown here is derived from an EMBL/GenBank/DDBJ whole genome shotgun (WGS) entry which is preliminary data.</text>
</comment>
<feature type="region of interest" description="Disordered" evidence="1">
    <location>
        <begin position="31"/>
        <end position="59"/>
    </location>
</feature>
<name>A0A9P0KN43_ACAOB</name>
<accession>A0A9P0KN43</accession>
<dbReference type="OrthoDB" id="10283401at2759"/>
<evidence type="ECO:0000256" key="1">
    <source>
        <dbReference type="SAM" id="MobiDB-lite"/>
    </source>
</evidence>
<proteinExistence type="predicted"/>
<evidence type="ECO:0000313" key="3">
    <source>
        <dbReference type="Proteomes" id="UP001152888"/>
    </source>
</evidence>
<dbReference type="AlphaFoldDB" id="A0A9P0KN43"/>